<evidence type="ECO:0000259" key="3">
    <source>
        <dbReference type="Pfam" id="PF00930"/>
    </source>
</evidence>
<comment type="caution">
    <text evidence="4">The sequence shown here is derived from an EMBL/GenBank/DDBJ whole genome shotgun (WGS) entry which is preliminary data.</text>
</comment>
<dbReference type="SUPFAM" id="SSF53474">
    <property type="entry name" value="alpha/beta-Hydrolases"/>
    <property type="match status" value="1"/>
</dbReference>
<dbReference type="GO" id="GO:0008239">
    <property type="term" value="F:dipeptidyl-peptidase activity"/>
    <property type="evidence" value="ECO:0007669"/>
    <property type="project" value="TreeGrafter"/>
</dbReference>
<evidence type="ECO:0000313" key="5">
    <source>
        <dbReference type="Proteomes" id="UP000550609"/>
    </source>
</evidence>
<dbReference type="InterPro" id="IPR011042">
    <property type="entry name" value="6-blade_b-propeller_TolB-like"/>
</dbReference>
<dbReference type="InterPro" id="IPR029058">
    <property type="entry name" value="AB_hydrolase_fold"/>
</dbReference>
<dbReference type="Gene3D" id="2.120.10.30">
    <property type="entry name" value="TolB, C-terminal domain"/>
    <property type="match status" value="1"/>
</dbReference>
<protein>
    <submittedName>
        <fullName evidence="4">Prolyl oligopeptidase family serine peptidase</fullName>
    </submittedName>
</protein>
<dbReference type="Proteomes" id="UP000550609">
    <property type="component" value="Unassembled WGS sequence"/>
</dbReference>
<dbReference type="InterPro" id="IPR001375">
    <property type="entry name" value="Peptidase_S9_cat"/>
</dbReference>
<proteinExistence type="predicted"/>
<keyword evidence="1" id="KW-0732">Signal</keyword>
<evidence type="ECO:0000313" key="4">
    <source>
        <dbReference type="EMBL" id="MBB1117317.1"/>
    </source>
</evidence>
<reference evidence="4 5" key="1">
    <citation type="submission" date="2020-08" db="EMBL/GenBank/DDBJ databases">
        <title>Stenotrophomonas sp. W1S232.</title>
        <authorList>
            <person name="Deng Y."/>
        </authorList>
    </citation>
    <scope>NUCLEOTIDE SEQUENCE [LARGE SCALE GENOMIC DNA]</scope>
    <source>
        <strain evidence="4 5">W1S232</strain>
    </source>
</reference>
<dbReference type="SUPFAM" id="SSF82171">
    <property type="entry name" value="DPP6 N-terminal domain-like"/>
    <property type="match status" value="1"/>
</dbReference>
<dbReference type="Pfam" id="PF00326">
    <property type="entry name" value="Peptidase_S9"/>
    <property type="match status" value="1"/>
</dbReference>
<organism evidence="4 5">
    <name type="scientific">Stenotrophomonas koreensis</name>
    <dbReference type="NCBI Taxonomy" id="266128"/>
    <lineage>
        <taxon>Bacteria</taxon>
        <taxon>Pseudomonadati</taxon>
        <taxon>Pseudomonadota</taxon>
        <taxon>Gammaproteobacteria</taxon>
        <taxon>Lysobacterales</taxon>
        <taxon>Lysobacteraceae</taxon>
        <taxon>Stenotrophomonas</taxon>
    </lineage>
</organism>
<feature type="signal peptide" evidence="1">
    <location>
        <begin position="1"/>
        <end position="19"/>
    </location>
</feature>
<dbReference type="EMBL" id="JACIUV010000004">
    <property type="protein sequence ID" value="MBB1117317.1"/>
    <property type="molecule type" value="Genomic_DNA"/>
</dbReference>
<evidence type="ECO:0000256" key="1">
    <source>
        <dbReference type="SAM" id="SignalP"/>
    </source>
</evidence>
<evidence type="ECO:0000259" key="2">
    <source>
        <dbReference type="Pfam" id="PF00326"/>
    </source>
</evidence>
<gene>
    <name evidence="4" type="ORF">H4O09_09690</name>
</gene>
<dbReference type="RefSeq" id="WP_182622365.1">
    <property type="nucleotide sequence ID" value="NZ_JACIUV010000004.1"/>
</dbReference>
<dbReference type="Gene3D" id="3.40.50.1820">
    <property type="entry name" value="alpha/beta hydrolase"/>
    <property type="match status" value="1"/>
</dbReference>
<dbReference type="GO" id="GO:0006508">
    <property type="term" value="P:proteolysis"/>
    <property type="evidence" value="ECO:0007669"/>
    <property type="project" value="InterPro"/>
</dbReference>
<feature type="domain" description="Dipeptidylpeptidase IV N-terminal" evidence="3">
    <location>
        <begin position="341"/>
        <end position="498"/>
    </location>
</feature>
<dbReference type="AlphaFoldDB" id="A0A7W3YVN1"/>
<feature type="chain" id="PRO_5030686120" evidence="1">
    <location>
        <begin position="20"/>
        <end position="789"/>
    </location>
</feature>
<dbReference type="InterPro" id="IPR002469">
    <property type="entry name" value="Peptidase_S9B_N"/>
</dbReference>
<accession>A0A7W3YVN1</accession>
<sequence>MKRLLSLSLLLALGTAAHAAPTPITLEQAMAEPDWIGNPVESAWWAWDSRHIQYTQKRDGSPVRDTFQLASDGGAATRIDGPARGDLDTAQRIHNADNTQLAFVRDGNVFLRDLRSGVLQQISHGNDNARGLAFSHNGGLVWHVNHTWYHWTPAAGTRQVAQLRSEKDPDAAPVSNSLREQQLATLETLRRDRANREALKQQAAAWRAADPTRPAAPVYLGEDVVILDSALSPDADILLVVTRSKKAEAGQGGRMPLYVTESGYEEFENVRTRVGRNDPAPHRLWQVELASGKVSPVSFDALPGIATDPLAELRKAAGKDALTGNRDVQVGAGFGAPSMLWNADGSSAAVMLRSVDNKDRWIATLTPGSDTLSPRHRLTDPAWINWNYNDFGWLADGRTLWMLSEQSGYSHLYTQAGNARPQALTGGNWEASMPVLSADGSSFYFLCNQAWPGDYEVCTVPVQGGAVREVTALDGVEDFSLSPDGNQVLVRFSASYTPQQLAVVPAAGGQARQLTDTRSAEFKARSWVQPQMVKVPSKHGAGHIWAKYYGPETLEPGRQYPIVMFVHGAGYLQNVHARYPTYFREQMFHNLLVQEGYIVLDMDFRASEGYGRNWRTAIYRNMGHPELEDYQDGLDWLVENKQGDRERAGIYGGSYGGFLTFMALFRSPGTFKAGAALRPVGDWMQYNHAYTSNILNTPDIDPQAYRTSSPIHYAEGLQDHLFIGHGMMDDNVFFQDSVNLSQRLIELRKDHWNMTAYPLERHGYTRSDSWFDQYRRIHKLFKQTLKPNE</sequence>
<dbReference type="GO" id="GO:0008236">
    <property type="term" value="F:serine-type peptidase activity"/>
    <property type="evidence" value="ECO:0007669"/>
    <property type="project" value="InterPro"/>
</dbReference>
<dbReference type="Pfam" id="PF00930">
    <property type="entry name" value="DPPIV_N"/>
    <property type="match status" value="1"/>
</dbReference>
<dbReference type="Gene3D" id="2.140.10.30">
    <property type="entry name" value="Dipeptidylpeptidase IV, N-terminal domain"/>
    <property type="match status" value="1"/>
</dbReference>
<dbReference type="PANTHER" id="PTHR11731">
    <property type="entry name" value="PROTEASE FAMILY S9B,C DIPEPTIDYL-PEPTIDASE IV-RELATED"/>
    <property type="match status" value="1"/>
</dbReference>
<dbReference type="InterPro" id="IPR050278">
    <property type="entry name" value="Serine_Prot_S9B/DPPIV"/>
</dbReference>
<feature type="domain" description="Peptidase S9 prolyl oligopeptidase catalytic" evidence="2">
    <location>
        <begin position="591"/>
        <end position="786"/>
    </location>
</feature>
<dbReference type="PANTHER" id="PTHR11731:SF193">
    <property type="entry name" value="DIPEPTIDYL PEPTIDASE 9"/>
    <property type="match status" value="1"/>
</dbReference>
<name>A0A7W3YVN1_9GAMM</name>